<feature type="transmembrane region" description="Helical" evidence="2">
    <location>
        <begin position="262"/>
        <end position="280"/>
    </location>
</feature>
<keyword evidence="2" id="KW-0812">Transmembrane</keyword>
<feature type="transmembrane region" description="Helical" evidence="2">
    <location>
        <begin position="141"/>
        <end position="163"/>
    </location>
</feature>
<dbReference type="Proteomes" id="UP000198282">
    <property type="component" value="Unassembled WGS sequence"/>
</dbReference>
<dbReference type="Pfam" id="PF02517">
    <property type="entry name" value="Rce1-like"/>
    <property type="match status" value="1"/>
</dbReference>
<evidence type="ECO:0000256" key="2">
    <source>
        <dbReference type="SAM" id="Phobius"/>
    </source>
</evidence>
<dbReference type="AlphaFoldDB" id="A0A239DFB3"/>
<feature type="domain" description="CAAX prenyl protease 2/Lysostaphin resistance protein A-like" evidence="3">
    <location>
        <begin position="184"/>
        <end position="273"/>
    </location>
</feature>
<keyword evidence="2" id="KW-0472">Membrane</keyword>
<evidence type="ECO:0000313" key="5">
    <source>
        <dbReference type="Proteomes" id="UP000198282"/>
    </source>
</evidence>
<name>A0A239DFB3_9ACTN</name>
<protein>
    <submittedName>
        <fullName evidence="4">Membrane protease YdiL, CAAX protease family</fullName>
    </submittedName>
</protein>
<dbReference type="InterPro" id="IPR003675">
    <property type="entry name" value="Rce1/LyrA-like_dom"/>
</dbReference>
<gene>
    <name evidence="4" type="ORF">SAMN05216276_100787</name>
</gene>
<dbReference type="GO" id="GO:0080120">
    <property type="term" value="P:CAAX-box protein maturation"/>
    <property type="evidence" value="ECO:0007669"/>
    <property type="project" value="UniProtKB-ARBA"/>
</dbReference>
<feature type="transmembrane region" description="Helical" evidence="2">
    <location>
        <begin position="295"/>
        <end position="316"/>
    </location>
</feature>
<evidence type="ECO:0000259" key="3">
    <source>
        <dbReference type="Pfam" id="PF02517"/>
    </source>
</evidence>
<accession>A0A239DFB3</accession>
<keyword evidence="4" id="KW-0378">Hydrolase</keyword>
<sequence length="341" mass="36077">MKPMHDPQDFQPAGTPHQPVGPPQHYLPSPRPTAWIVSAPPGSRYDRLARTPLHAWWRPVLGTVLVAVGFVVIGAAIVIGGSLIGWIAGAKTSGSLLDLTINLLSLAAVIPAVYGVAVWIQRRPPGTLSSVLGRLRWRWMALCTGVAVGAAALGQAALVATYAATGEDLDQLFGWVGWSRFLPTLIVTLLLVPFQAAAEEYIFRGWLIQAFGAFFANPWPGILLGATVFTAMHAYVDWGIVDVFTFAVLMGWLVVRTGGLEAAIALHLVNNVLAFGLSGADGTLEEALKQGSVPWQGLSGTVVQLGVFGIAVVILARRRGVATLSPRPAGFGSPALPHPSP</sequence>
<reference evidence="4 5" key="1">
    <citation type="submission" date="2017-06" db="EMBL/GenBank/DDBJ databases">
        <authorList>
            <person name="Kim H.J."/>
            <person name="Triplett B.A."/>
        </authorList>
    </citation>
    <scope>NUCLEOTIDE SEQUENCE [LARGE SCALE GENOMIC DNA]</scope>
    <source>
        <strain evidence="4 5">CGMCC 4.2132</strain>
    </source>
</reference>
<feature type="transmembrane region" description="Helical" evidence="2">
    <location>
        <begin position="60"/>
        <end position="87"/>
    </location>
</feature>
<organism evidence="4 5">
    <name type="scientific">Streptosporangium subroseum</name>
    <dbReference type="NCBI Taxonomy" id="106412"/>
    <lineage>
        <taxon>Bacteria</taxon>
        <taxon>Bacillati</taxon>
        <taxon>Actinomycetota</taxon>
        <taxon>Actinomycetes</taxon>
        <taxon>Streptosporangiales</taxon>
        <taxon>Streptosporangiaceae</taxon>
        <taxon>Streptosporangium</taxon>
    </lineage>
</organism>
<feature type="transmembrane region" description="Helical" evidence="2">
    <location>
        <begin position="206"/>
        <end position="229"/>
    </location>
</feature>
<dbReference type="GO" id="GO:0006508">
    <property type="term" value="P:proteolysis"/>
    <property type="evidence" value="ECO:0007669"/>
    <property type="project" value="UniProtKB-KW"/>
</dbReference>
<keyword evidence="4" id="KW-0645">Protease</keyword>
<dbReference type="GO" id="GO:0004175">
    <property type="term" value="F:endopeptidase activity"/>
    <property type="evidence" value="ECO:0007669"/>
    <property type="project" value="UniProtKB-ARBA"/>
</dbReference>
<proteinExistence type="predicted"/>
<evidence type="ECO:0000256" key="1">
    <source>
        <dbReference type="SAM" id="MobiDB-lite"/>
    </source>
</evidence>
<dbReference type="EMBL" id="FZOD01000007">
    <property type="protein sequence ID" value="SNS30561.1"/>
    <property type="molecule type" value="Genomic_DNA"/>
</dbReference>
<feature type="region of interest" description="Disordered" evidence="1">
    <location>
        <begin position="1"/>
        <end position="24"/>
    </location>
</feature>
<feature type="transmembrane region" description="Helical" evidence="2">
    <location>
        <begin position="235"/>
        <end position="255"/>
    </location>
</feature>
<keyword evidence="5" id="KW-1185">Reference proteome</keyword>
<feature type="transmembrane region" description="Helical" evidence="2">
    <location>
        <begin position="99"/>
        <end position="120"/>
    </location>
</feature>
<feature type="transmembrane region" description="Helical" evidence="2">
    <location>
        <begin position="175"/>
        <end position="194"/>
    </location>
</feature>
<keyword evidence="2" id="KW-1133">Transmembrane helix</keyword>
<dbReference type="OrthoDB" id="2680086at2"/>
<evidence type="ECO:0000313" key="4">
    <source>
        <dbReference type="EMBL" id="SNS30561.1"/>
    </source>
</evidence>